<dbReference type="EMBL" id="CM023481">
    <property type="protein sequence ID" value="KAH6947231.1"/>
    <property type="molecule type" value="Genomic_DNA"/>
</dbReference>
<protein>
    <submittedName>
        <fullName evidence="1">Uncharacterized protein</fullName>
    </submittedName>
</protein>
<dbReference type="Proteomes" id="UP000821845">
    <property type="component" value="Chromosome 1"/>
</dbReference>
<organism evidence="1 2">
    <name type="scientific">Hyalomma asiaticum</name>
    <name type="common">Tick</name>
    <dbReference type="NCBI Taxonomy" id="266040"/>
    <lineage>
        <taxon>Eukaryota</taxon>
        <taxon>Metazoa</taxon>
        <taxon>Ecdysozoa</taxon>
        <taxon>Arthropoda</taxon>
        <taxon>Chelicerata</taxon>
        <taxon>Arachnida</taxon>
        <taxon>Acari</taxon>
        <taxon>Parasitiformes</taxon>
        <taxon>Ixodida</taxon>
        <taxon>Ixodoidea</taxon>
        <taxon>Ixodidae</taxon>
        <taxon>Hyalomminae</taxon>
        <taxon>Hyalomma</taxon>
    </lineage>
</organism>
<gene>
    <name evidence="1" type="ORF">HPB50_017655</name>
</gene>
<keyword evidence="2" id="KW-1185">Reference proteome</keyword>
<proteinExistence type="predicted"/>
<accession>A0ACB7TLX6</accession>
<evidence type="ECO:0000313" key="2">
    <source>
        <dbReference type="Proteomes" id="UP000821845"/>
    </source>
</evidence>
<comment type="caution">
    <text evidence="1">The sequence shown here is derived from an EMBL/GenBank/DDBJ whole genome shotgun (WGS) entry which is preliminary data.</text>
</comment>
<evidence type="ECO:0000313" key="1">
    <source>
        <dbReference type="EMBL" id="KAH6947231.1"/>
    </source>
</evidence>
<reference evidence="1" key="1">
    <citation type="submission" date="2020-05" db="EMBL/GenBank/DDBJ databases">
        <title>Large-scale comparative analyses of tick genomes elucidate their genetic diversity and vector capacities.</title>
        <authorList>
            <person name="Jia N."/>
            <person name="Wang J."/>
            <person name="Shi W."/>
            <person name="Du L."/>
            <person name="Sun Y."/>
            <person name="Zhan W."/>
            <person name="Jiang J."/>
            <person name="Wang Q."/>
            <person name="Zhang B."/>
            <person name="Ji P."/>
            <person name="Sakyi L.B."/>
            <person name="Cui X."/>
            <person name="Yuan T."/>
            <person name="Jiang B."/>
            <person name="Yang W."/>
            <person name="Lam T.T.-Y."/>
            <person name="Chang Q."/>
            <person name="Ding S."/>
            <person name="Wang X."/>
            <person name="Zhu J."/>
            <person name="Ruan X."/>
            <person name="Zhao L."/>
            <person name="Wei J."/>
            <person name="Que T."/>
            <person name="Du C."/>
            <person name="Cheng J."/>
            <person name="Dai P."/>
            <person name="Han X."/>
            <person name="Huang E."/>
            <person name="Gao Y."/>
            <person name="Liu J."/>
            <person name="Shao H."/>
            <person name="Ye R."/>
            <person name="Li L."/>
            <person name="Wei W."/>
            <person name="Wang X."/>
            <person name="Wang C."/>
            <person name="Yang T."/>
            <person name="Huo Q."/>
            <person name="Li W."/>
            <person name="Guo W."/>
            <person name="Chen H."/>
            <person name="Zhou L."/>
            <person name="Ni X."/>
            <person name="Tian J."/>
            <person name="Zhou Y."/>
            <person name="Sheng Y."/>
            <person name="Liu T."/>
            <person name="Pan Y."/>
            <person name="Xia L."/>
            <person name="Li J."/>
            <person name="Zhao F."/>
            <person name="Cao W."/>
        </authorList>
    </citation>
    <scope>NUCLEOTIDE SEQUENCE</scope>
    <source>
        <strain evidence="1">Hyas-2018</strain>
    </source>
</reference>
<sequence length="258" mass="27458">MAVRRGSAPDFSSPSLSLQEFDALVGEEGKTANKETRNRERGPVEADSGCGGRTRVANSPGARAPAVHCNTLPSADDLRKCGQGKHDVRGRNAQCGHTGARDSRAGHRLECAPDNSGRAALKCGGSGSDSARNFLLPARRGAALEKCADQEASWRGMLHPTSGGAAFVAFAYRVDVKREPEDAATLFQGTGQAHLQTVMQTKQCVTAPRHRAPFSRRPTFWLSMRATAGPESIGAPDVGGAPYATRCHFVFRLAQSML</sequence>
<name>A0ACB7TLX6_HYAAI</name>